<keyword evidence="3" id="KW-1185">Reference proteome</keyword>
<name>A0A418YHL9_9GAMM</name>
<dbReference type="InterPro" id="IPR036291">
    <property type="entry name" value="NAD(P)-bd_dom_sf"/>
</dbReference>
<gene>
    <name evidence="2" type="ORF">D1Z90_06250</name>
</gene>
<dbReference type="InterPro" id="IPR001509">
    <property type="entry name" value="Epimerase_deHydtase"/>
</dbReference>
<dbReference type="EMBL" id="QZCH01000004">
    <property type="protein sequence ID" value="RJG49555.1"/>
    <property type="molecule type" value="Genomic_DNA"/>
</dbReference>
<comment type="caution">
    <text evidence="2">The sequence shown here is derived from an EMBL/GenBank/DDBJ whole genome shotgun (WGS) entry which is preliminary data.</text>
</comment>
<evidence type="ECO:0000313" key="2">
    <source>
        <dbReference type="EMBL" id="RJG49555.1"/>
    </source>
</evidence>
<dbReference type="PANTHER" id="PTHR48079">
    <property type="entry name" value="PROTEIN YEEZ"/>
    <property type="match status" value="1"/>
</dbReference>
<dbReference type="InterPro" id="IPR051783">
    <property type="entry name" value="NAD(P)-dependent_oxidoreduct"/>
</dbReference>
<dbReference type="AlphaFoldDB" id="A0A418YHL9"/>
<reference evidence="2 3" key="1">
    <citation type="submission" date="2018-09" db="EMBL/GenBank/DDBJ databases">
        <authorList>
            <person name="Wang F."/>
        </authorList>
    </citation>
    <scope>NUCLEOTIDE SEQUENCE [LARGE SCALE GENOMIC DNA]</scope>
    <source>
        <strain evidence="2 3">PLHSC7-2</strain>
    </source>
</reference>
<dbReference type="RefSeq" id="WP_119909890.1">
    <property type="nucleotide sequence ID" value="NZ_QZCH01000004.1"/>
</dbReference>
<organism evidence="2 3">
    <name type="scientific">Motilimonas pumila</name>
    <dbReference type="NCBI Taxonomy" id="2303987"/>
    <lineage>
        <taxon>Bacteria</taxon>
        <taxon>Pseudomonadati</taxon>
        <taxon>Pseudomonadota</taxon>
        <taxon>Gammaproteobacteria</taxon>
        <taxon>Alteromonadales</taxon>
        <taxon>Alteromonadales genera incertae sedis</taxon>
        <taxon>Motilimonas</taxon>
    </lineage>
</organism>
<feature type="domain" description="NAD-dependent epimerase/dehydratase" evidence="1">
    <location>
        <begin position="6"/>
        <end position="159"/>
    </location>
</feature>
<accession>A0A418YHL9</accession>
<dbReference type="PANTHER" id="PTHR48079:SF6">
    <property type="entry name" value="NAD(P)-BINDING DOMAIN-CONTAINING PROTEIN-RELATED"/>
    <property type="match status" value="1"/>
</dbReference>
<evidence type="ECO:0000259" key="1">
    <source>
        <dbReference type="Pfam" id="PF01370"/>
    </source>
</evidence>
<protein>
    <submittedName>
        <fullName evidence="2">NAD-dependent epimerase/dehydratase family protein</fullName>
    </submittedName>
</protein>
<dbReference type="GO" id="GO:0005737">
    <property type="term" value="C:cytoplasm"/>
    <property type="evidence" value="ECO:0007669"/>
    <property type="project" value="TreeGrafter"/>
</dbReference>
<dbReference type="Proteomes" id="UP000283255">
    <property type="component" value="Unassembled WGS sequence"/>
</dbReference>
<dbReference type="SUPFAM" id="SSF51735">
    <property type="entry name" value="NAD(P)-binding Rossmann-fold domains"/>
    <property type="match status" value="1"/>
</dbReference>
<sequence length="268" mass="29672">MQQIAILGCGWLGQPLALALQNAGYGVKVSRRDPNALAELRQQGLHAYALDITEVGIEGQWQGFCEQVTSMIVMLPPRSKSQHPDRYRLQIDSLCHGLRESHVQRLIFISSTGVYQKHNTPLTETSPLVLESALVYAEQVIQSVRPTCTLRFSGLVGPARIPGRFLAGKQLDAGLTPVNLIHQQDCIGVILAVLAQQTEPKTYNVSSATQATRQDFYTLAARQADLPAPQFSTDNSLPLCRVNSDKLMADLNYQFTYPDITKWLTHDS</sequence>
<dbReference type="GO" id="GO:0004029">
    <property type="term" value="F:aldehyde dehydrogenase (NAD+) activity"/>
    <property type="evidence" value="ECO:0007669"/>
    <property type="project" value="TreeGrafter"/>
</dbReference>
<dbReference type="Gene3D" id="3.40.50.720">
    <property type="entry name" value="NAD(P)-binding Rossmann-like Domain"/>
    <property type="match status" value="1"/>
</dbReference>
<dbReference type="OrthoDB" id="751203at2"/>
<proteinExistence type="predicted"/>
<reference evidence="2 3" key="2">
    <citation type="submission" date="2019-01" db="EMBL/GenBank/DDBJ databases">
        <title>Motilimonas pumilus sp. nov., isolated from the gut of sea cucumber (Apostichopus japonicus).</title>
        <authorList>
            <person name="Wang F.-Q."/>
            <person name="Ren L.-H."/>
            <person name="Lin Y.-W."/>
            <person name="Sun G.-H."/>
            <person name="Du Z.-J."/>
            <person name="Zhao J.-X."/>
            <person name="Liu X.-J."/>
            <person name="Liu L.-J."/>
        </authorList>
    </citation>
    <scope>NUCLEOTIDE SEQUENCE [LARGE SCALE GENOMIC DNA]</scope>
    <source>
        <strain evidence="2 3">PLHSC7-2</strain>
    </source>
</reference>
<evidence type="ECO:0000313" key="3">
    <source>
        <dbReference type="Proteomes" id="UP000283255"/>
    </source>
</evidence>
<dbReference type="Pfam" id="PF01370">
    <property type="entry name" value="Epimerase"/>
    <property type="match status" value="1"/>
</dbReference>